<dbReference type="KEGG" id="ngr:NAEGRDRAFT_79951"/>
<dbReference type="InParanoid" id="D2VGY3"/>
<name>D2VGY3_NAEGR</name>
<dbReference type="CDD" id="cd09917">
    <property type="entry name" value="F-box_SF"/>
    <property type="match status" value="1"/>
</dbReference>
<dbReference type="GeneID" id="8847737"/>
<evidence type="ECO:0000256" key="1">
    <source>
        <dbReference type="SAM" id="MobiDB-lite"/>
    </source>
</evidence>
<evidence type="ECO:0000313" key="3">
    <source>
        <dbReference type="EMBL" id="EFC43885.1"/>
    </source>
</evidence>
<evidence type="ECO:0000259" key="2">
    <source>
        <dbReference type="PROSITE" id="PS50053"/>
    </source>
</evidence>
<dbReference type="OrthoDB" id="10257683at2759"/>
<proteinExistence type="predicted"/>
<dbReference type="Gene3D" id="3.10.20.90">
    <property type="entry name" value="Phosphatidylinositol 3-kinase Catalytic Subunit, Chain A, domain 1"/>
    <property type="match status" value="1"/>
</dbReference>
<dbReference type="SUPFAM" id="SSF81383">
    <property type="entry name" value="F-box domain"/>
    <property type="match status" value="1"/>
</dbReference>
<accession>D2VGY3</accession>
<reference evidence="3 4" key="1">
    <citation type="journal article" date="2010" name="Cell">
        <title>The genome of Naegleria gruberi illuminates early eukaryotic versatility.</title>
        <authorList>
            <person name="Fritz-Laylin L.K."/>
            <person name="Prochnik S.E."/>
            <person name="Ginger M.L."/>
            <person name="Dacks J.B."/>
            <person name="Carpenter M.L."/>
            <person name="Field M.C."/>
            <person name="Kuo A."/>
            <person name="Paredez A."/>
            <person name="Chapman J."/>
            <person name="Pham J."/>
            <person name="Shu S."/>
            <person name="Neupane R."/>
            <person name="Cipriano M."/>
            <person name="Mancuso J."/>
            <person name="Tu H."/>
            <person name="Salamov A."/>
            <person name="Lindquist E."/>
            <person name="Shapiro H."/>
            <person name="Lucas S."/>
            <person name="Grigoriev I.V."/>
            <person name="Cande W.Z."/>
            <person name="Fulton C."/>
            <person name="Rokhsar D.S."/>
            <person name="Dawson S.C."/>
        </authorList>
    </citation>
    <scope>NUCLEOTIDE SEQUENCE [LARGE SCALE GENOMIC DNA]</scope>
    <source>
        <strain evidence="3 4">NEG-M</strain>
    </source>
</reference>
<dbReference type="OMA" id="NQTITMV"/>
<organism evidence="4">
    <name type="scientific">Naegleria gruberi</name>
    <name type="common">Amoeba</name>
    <dbReference type="NCBI Taxonomy" id="5762"/>
    <lineage>
        <taxon>Eukaryota</taxon>
        <taxon>Discoba</taxon>
        <taxon>Heterolobosea</taxon>
        <taxon>Tetramitia</taxon>
        <taxon>Eutetramitia</taxon>
        <taxon>Vahlkampfiidae</taxon>
        <taxon>Naegleria</taxon>
    </lineage>
</organism>
<evidence type="ECO:0000313" key="4">
    <source>
        <dbReference type="Proteomes" id="UP000006671"/>
    </source>
</evidence>
<gene>
    <name evidence="3" type="ORF">NAEGRDRAFT_79951</name>
</gene>
<feature type="compositionally biased region" description="Basic and acidic residues" evidence="1">
    <location>
        <begin position="453"/>
        <end position="465"/>
    </location>
</feature>
<dbReference type="RefSeq" id="XP_002676629.1">
    <property type="nucleotide sequence ID" value="XM_002676583.1"/>
</dbReference>
<feature type="region of interest" description="Disordered" evidence="1">
    <location>
        <begin position="453"/>
        <end position="478"/>
    </location>
</feature>
<dbReference type="InterPro" id="IPR029071">
    <property type="entry name" value="Ubiquitin-like_domsf"/>
</dbReference>
<dbReference type="PROSITE" id="PS50053">
    <property type="entry name" value="UBIQUITIN_2"/>
    <property type="match status" value="1"/>
</dbReference>
<dbReference type="Proteomes" id="UP000006671">
    <property type="component" value="Unassembled WGS sequence"/>
</dbReference>
<dbReference type="InterPro" id="IPR000626">
    <property type="entry name" value="Ubiquitin-like_dom"/>
</dbReference>
<dbReference type="SUPFAM" id="SSF54236">
    <property type="entry name" value="Ubiquitin-like"/>
    <property type="match status" value="1"/>
</dbReference>
<dbReference type="AlphaFoldDB" id="D2VGY3"/>
<dbReference type="EMBL" id="GG738871">
    <property type="protein sequence ID" value="EFC43885.1"/>
    <property type="molecule type" value="Genomic_DNA"/>
</dbReference>
<feature type="domain" description="Ubiquitin-like" evidence="2">
    <location>
        <begin position="1"/>
        <end position="82"/>
    </location>
</feature>
<dbReference type="InterPro" id="IPR036047">
    <property type="entry name" value="F-box-like_dom_sf"/>
</dbReference>
<keyword evidence="4" id="KW-1185">Reference proteome</keyword>
<dbReference type="VEuPathDB" id="AmoebaDB:NAEGRDRAFT_79951"/>
<protein>
    <submittedName>
        <fullName evidence="3">Predicted protein</fullName>
    </submittedName>
</protein>
<sequence>MRLFIRLLGANIADSLKFDDVENSTSIADIKRLVHQHTNLTPTDKVICYFNNVELTSNEISLWDLSVKNNQTITMVIERDAGEEKFKVSKPKDLGVFTPITESGSNDHVLANIFSFLSARDIALSIELTCRRFRISTIVHHEVVWEALLNQLYARHDASTHGANSATYALNQQASNSGANNEEDQPTTASEKVLFKSRGIDCRKLYKQTIVIEKVWEHIKQLTPNQNKQVASLESEKELVSKLSNVRQIKVRRKPKELTEDDEQFLKANDLKKLKLDVRSRGKKTKEEREADLERYSRFKKLQKRKEEMEQGAWQVVPENLLMLSYEELMKHSFSFDTDSVYGFYNDRGQYFIVQKEGKKLLYVGELEVVGDKFKIAHILSDGANPKANLEIAKEFFQYLGLCSTKHIEEKKLVNIVVNPQGVKGLFVDAILDVLITLRKFEGLQSAERPRIEVKEPEKSTEKKLQQANQGKGALQHSVSTVELTEEEKADPEFDRYLFNATAVAYKEEEGIDASLDSLVETYVSALIQALKQDTVGSLGLPLCEELFFKKLKKDDEVSSSKLGVAFGKALTKYLAETEKTRQQAASSAPTEDEEVSVEENLKSLNNQKKKKKKVFRKIVLAVESEQVKQQVISNLATLYEH</sequence>